<protein>
    <recommendedName>
        <fullName evidence="5">UPF0756 membrane protein FPQ13_04195</fullName>
    </recommendedName>
</protein>
<accession>A0A556PQ09</accession>
<keyword evidence="2 5" id="KW-0812">Transmembrane</keyword>
<evidence type="ECO:0000256" key="2">
    <source>
        <dbReference type="ARBA" id="ARBA00022692"/>
    </source>
</evidence>
<evidence type="ECO:0000256" key="1">
    <source>
        <dbReference type="ARBA" id="ARBA00022475"/>
    </source>
</evidence>
<keyword evidence="1 5" id="KW-1003">Cell membrane</keyword>
<comment type="similarity">
    <text evidence="5">Belongs to the UPF0756 family.</text>
</comment>
<sequence length="157" mass="16644">MFSSSTIFLLILLALGFIAKNQAILIAVYILLGIKLFKLEDRVFPFLEAKGMFIGVVIITVAVLVPIAAGEIGFADLASSFKSYYAWIAVLAGIFVAYVAKDGLTLLANEPHLTTALILGTILAVVFFQGIAVGPLIGAGIAYLAMRVVDSMVGLFS</sequence>
<gene>
    <name evidence="6" type="ORF">FPQ13_04195</name>
</gene>
<dbReference type="Pfam" id="PF04284">
    <property type="entry name" value="DUF441"/>
    <property type="match status" value="1"/>
</dbReference>
<keyword evidence="4 5" id="KW-0472">Membrane</keyword>
<evidence type="ECO:0000313" key="6">
    <source>
        <dbReference type="EMBL" id="TSJ66464.1"/>
    </source>
</evidence>
<evidence type="ECO:0000256" key="3">
    <source>
        <dbReference type="ARBA" id="ARBA00022989"/>
    </source>
</evidence>
<feature type="transmembrane region" description="Helical" evidence="5">
    <location>
        <begin position="52"/>
        <end position="72"/>
    </location>
</feature>
<organism evidence="6 7">
    <name type="scientific">Allobacillus salarius</name>
    <dbReference type="NCBI Taxonomy" id="1955272"/>
    <lineage>
        <taxon>Bacteria</taxon>
        <taxon>Bacillati</taxon>
        <taxon>Bacillota</taxon>
        <taxon>Bacilli</taxon>
        <taxon>Bacillales</taxon>
        <taxon>Bacillaceae</taxon>
        <taxon>Allobacillus</taxon>
    </lineage>
</organism>
<dbReference type="GO" id="GO:0005886">
    <property type="term" value="C:plasma membrane"/>
    <property type="evidence" value="ECO:0007669"/>
    <property type="project" value="UniProtKB-SubCell"/>
</dbReference>
<dbReference type="InterPro" id="IPR007382">
    <property type="entry name" value="UPF0756_TM"/>
</dbReference>
<dbReference type="Proteomes" id="UP000316425">
    <property type="component" value="Unassembled WGS sequence"/>
</dbReference>
<evidence type="ECO:0000256" key="4">
    <source>
        <dbReference type="ARBA" id="ARBA00023136"/>
    </source>
</evidence>
<evidence type="ECO:0000313" key="7">
    <source>
        <dbReference type="Proteomes" id="UP000316425"/>
    </source>
</evidence>
<feature type="transmembrane region" description="Helical" evidence="5">
    <location>
        <begin position="7"/>
        <end position="32"/>
    </location>
</feature>
<dbReference type="AlphaFoldDB" id="A0A556PQ09"/>
<dbReference type="HAMAP" id="MF_01874">
    <property type="entry name" value="UPF0756"/>
    <property type="match status" value="1"/>
</dbReference>
<evidence type="ECO:0000256" key="5">
    <source>
        <dbReference type="HAMAP-Rule" id="MF_01874"/>
    </source>
</evidence>
<feature type="transmembrane region" description="Helical" evidence="5">
    <location>
        <begin position="84"/>
        <end position="100"/>
    </location>
</feature>
<dbReference type="EMBL" id="VMHE01000004">
    <property type="protein sequence ID" value="TSJ66464.1"/>
    <property type="molecule type" value="Genomic_DNA"/>
</dbReference>
<proteinExistence type="inferred from homology"/>
<dbReference type="PANTHER" id="PTHR38452">
    <property type="entry name" value="UPF0756 MEMBRANE PROTEIN YEAL"/>
    <property type="match status" value="1"/>
</dbReference>
<keyword evidence="3 5" id="KW-1133">Transmembrane helix</keyword>
<dbReference type="PANTHER" id="PTHR38452:SF1">
    <property type="entry name" value="UPF0756 MEMBRANE PROTEIN YEAL"/>
    <property type="match status" value="1"/>
</dbReference>
<dbReference type="OrthoDB" id="80306at2"/>
<name>A0A556PQ09_9BACI</name>
<feature type="transmembrane region" description="Helical" evidence="5">
    <location>
        <begin position="112"/>
        <end position="145"/>
    </location>
</feature>
<comment type="subcellular location">
    <subcellularLocation>
        <location evidence="5">Cell membrane</location>
        <topology evidence="5">Multi-pass membrane protein</topology>
    </subcellularLocation>
</comment>
<dbReference type="RefSeq" id="WP_144088071.1">
    <property type="nucleotide sequence ID" value="NZ_VMHE01000004.1"/>
</dbReference>
<keyword evidence="7" id="KW-1185">Reference proteome</keyword>
<comment type="caution">
    <text evidence="6">The sequence shown here is derived from an EMBL/GenBank/DDBJ whole genome shotgun (WGS) entry which is preliminary data.</text>
</comment>
<reference evidence="6 7" key="1">
    <citation type="submission" date="2019-07" db="EMBL/GenBank/DDBJ databases">
        <title>Allobacillus sp. nov. SKP isolated from shrimp paste of Euphausiacea.</title>
        <authorList>
            <person name="Kanchanasin P."/>
            <person name="Tanasupawat S."/>
            <person name="Shi W."/>
            <person name="Wu L."/>
            <person name="Ma J."/>
        </authorList>
    </citation>
    <scope>NUCLEOTIDE SEQUENCE [LARGE SCALE GENOMIC DNA]</scope>
    <source>
        <strain evidence="6 7">SKP4-8</strain>
    </source>
</reference>